<dbReference type="EMBL" id="SRLO01000048">
    <property type="protein sequence ID" value="TNN81268.1"/>
    <property type="molecule type" value="Genomic_DNA"/>
</dbReference>
<keyword evidence="2" id="KW-1185">Reference proteome</keyword>
<accession>A0A4Z2IUM2</accession>
<evidence type="ECO:0000313" key="1">
    <source>
        <dbReference type="EMBL" id="TNN81268.1"/>
    </source>
</evidence>
<evidence type="ECO:0000313" key="2">
    <source>
        <dbReference type="Proteomes" id="UP000314294"/>
    </source>
</evidence>
<gene>
    <name evidence="1" type="ORF">EYF80_008602</name>
</gene>
<sequence length="157" mass="17344">MLTFVFNNFATLRGHVPVDGLVEHLPSQNPAPQLRPQQAALPLGSLHEATVLLSAARQIRNDLVDRAIWNGQPTNRRLKVRLLGVHHEPYPFRHGMLKVLFESKGWARSVSPLAVEHASSVLSKSMVLLHNCVFSTFLFWLMSSTGAASTTAQPSVC</sequence>
<organism evidence="1 2">
    <name type="scientific">Liparis tanakae</name>
    <name type="common">Tanaka's snailfish</name>
    <dbReference type="NCBI Taxonomy" id="230148"/>
    <lineage>
        <taxon>Eukaryota</taxon>
        <taxon>Metazoa</taxon>
        <taxon>Chordata</taxon>
        <taxon>Craniata</taxon>
        <taxon>Vertebrata</taxon>
        <taxon>Euteleostomi</taxon>
        <taxon>Actinopterygii</taxon>
        <taxon>Neopterygii</taxon>
        <taxon>Teleostei</taxon>
        <taxon>Neoteleostei</taxon>
        <taxon>Acanthomorphata</taxon>
        <taxon>Eupercaria</taxon>
        <taxon>Perciformes</taxon>
        <taxon>Cottioidei</taxon>
        <taxon>Cottales</taxon>
        <taxon>Liparidae</taxon>
        <taxon>Liparis</taxon>
    </lineage>
</organism>
<dbReference type="Proteomes" id="UP000314294">
    <property type="component" value="Unassembled WGS sequence"/>
</dbReference>
<reference evidence="1 2" key="1">
    <citation type="submission" date="2019-03" db="EMBL/GenBank/DDBJ databases">
        <title>First draft genome of Liparis tanakae, snailfish: a comprehensive survey of snailfish specific genes.</title>
        <authorList>
            <person name="Kim W."/>
            <person name="Song I."/>
            <person name="Jeong J.-H."/>
            <person name="Kim D."/>
            <person name="Kim S."/>
            <person name="Ryu S."/>
            <person name="Song J.Y."/>
            <person name="Lee S.K."/>
        </authorList>
    </citation>
    <scope>NUCLEOTIDE SEQUENCE [LARGE SCALE GENOMIC DNA]</scope>
    <source>
        <tissue evidence="1">Muscle</tissue>
    </source>
</reference>
<proteinExistence type="predicted"/>
<protein>
    <submittedName>
        <fullName evidence="1">Uncharacterized protein</fullName>
    </submittedName>
</protein>
<dbReference type="AlphaFoldDB" id="A0A4Z2IUM2"/>
<comment type="caution">
    <text evidence="1">The sequence shown here is derived from an EMBL/GenBank/DDBJ whole genome shotgun (WGS) entry which is preliminary data.</text>
</comment>
<name>A0A4Z2IUM2_9TELE</name>